<keyword evidence="3" id="KW-1185">Reference proteome</keyword>
<dbReference type="PANTHER" id="PTHR21600:SF84">
    <property type="entry name" value="PSEUDOURIDINE SYNTHASE RSUA_RLUA-LIKE DOMAIN-CONTAINING PROTEIN"/>
    <property type="match status" value="1"/>
</dbReference>
<dbReference type="Pfam" id="PF00849">
    <property type="entry name" value="PseudoU_synth_2"/>
    <property type="match status" value="1"/>
</dbReference>
<organism evidence="2 3">
    <name type="scientific">Limnohabitans parvus II-B4</name>
    <dbReference type="NCBI Taxonomy" id="1293052"/>
    <lineage>
        <taxon>Bacteria</taxon>
        <taxon>Pseudomonadati</taxon>
        <taxon>Pseudomonadota</taxon>
        <taxon>Betaproteobacteria</taxon>
        <taxon>Burkholderiales</taxon>
        <taxon>Comamonadaceae</taxon>
        <taxon>Limnohabitans</taxon>
    </lineage>
</organism>
<dbReference type="InterPro" id="IPR020103">
    <property type="entry name" value="PsdUridine_synth_cat_dom_sf"/>
</dbReference>
<dbReference type="GO" id="GO:0009982">
    <property type="term" value="F:pseudouridine synthase activity"/>
    <property type="evidence" value="ECO:0007669"/>
    <property type="project" value="InterPro"/>
</dbReference>
<gene>
    <name evidence="2" type="ORF">B9Z37_11525</name>
</gene>
<dbReference type="InterPro" id="IPR006145">
    <property type="entry name" value="PsdUridine_synth_RsuA/RluA"/>
</dbReference>
<dbReference type="InterPro" id="IPR006224">
    <property type="entry name" value="PsdUridine_synth_RluA-like_CS"/>
</dbReference>
<reference evidence="2 3" key="1">
    <citation type="submission" date="2017-04" db="EMBL/GenBank/DDBJ databases">
        <title>Unexpected and diverse lifestyles within the genus Limnohabitans.</title>
        <authorList>
            <person name="Kasalicky V."/>
            <person name="Mehrshad M."/>
            <person name="Andrei S.-A."/>
            <person name="Salcher M."/>
            <person name="Kratochvilova H."/>
            <person name="Simek K."/>
            <person name="Ghai R."/>
        </authorList>
    </citation>
    <scope>NUCLEOTIDE SEQUENCE [LARGE SCALE GENOMIC DNA]</scope>
    <source>
        <strain evidence="2 3">II-B4</strain>
    </source>
</reference>
<dbReference type="EMBL" id="NESN01000004">
    <property type="protein sequence ID" value="PUE52792.1"/>
    <property type="molecule type" value="Genomic_DNA"/>
</dbReference>
<dbReference type="RefSeq" id="WP_108313161.1">
    <property type="nucleotide sequence ID" value="NZ_NESN01000004.1"/>
</dbReference>
<dbReference type="GO" id="GO:0003723">
    <property type="term" value="F:RNA binding"/>
    <property type="evidence" value="ECO:0007669"/>
    <property type="project" value="InterPro"/>
</dbReference>
<dbReference type="InterPro" id="IPR050188">
    <property type="entry name" value="RluA_PseudoU_synthase"/>
</dbReference>
<protein>
    <submittedName>
        <fullName evidence="2">Pseudouridine synthase</fullName>
    </submittedName>
</protein>
<dbReference type="PROSITE" id="PS01129">
    <property type="entry name" value="PSI_RLU"/>
    <property type="match status" value="1"/>
</dbReference>
<dbReference type="GO" id="GO:0000455">
    <property type="term" value="P:enzyme-directed rRNA pseudouridine synthesis"/>
    <property type="evidence" value="ECO:0007669"/>
    <property type="project" value="TreeGrafter"/>
</dbReference>
<dbReference type="Gene3D" id="3.30.2350.10">
    <property type="entry name" value="Pseudouridine synthase"/>
    <property type="match status" value="1"/>
</dbReference>
<evidence type="ECO:0000313" key="2">
    <source>
        <dbReference type="EMBL" id="PUE52792.1"/>
    </source>
</evidence>
<dbReference type="PANTHER" id="PTHR21600">
    <property type="entry name" value="MITOCHONDRIAL RNA PSEUDOURIDINE SYNTHASE"/>
    <property type="match status" value="1"/>
</dbReference>
<proteinExistence type="predicted"/>
<accession>A0A315E932</accession>
<name>A0A315E932_9BURK</name>
<comment type="caution">
    <text evidence="2">The sequence shown here is derived from an EMBL/GenBank/DDBJ whole genome shotgun (WGS) entry which is preliminary data.</text>
</comment>
<feature type="domain" description="Pseudouridine synthase RsuA/RluA-like" evidence="1">
    <location>
        <begin position="113"/>
        <end position="260"/>
    </location>
</feature>
<dbReference type="GO" id="GO:0140098">
    <property type="term" value="F:catalytic activity, acting on RNA"/>
    <property type="evidence" value="ECO:0007669"/>
    <property type="project" value="UniProtKB-ARBA"/>
</dbReference>
<evidence type="ECO:0000313" key="3">
    <source>
        <dbReference type="Proteomes" id="UP000250790"/>
    </source>
</evidence>
<evidence type="ECO:0000259" key="1">
    <source>
        <dbReference type="Pfam" id="PF00849"/>
    </source>
</evidence>
<dbReference type="AlphaFoldDB" id="A0A315E932"/>
<sequence length="316" mass="35229">MREAGHAVPLPMRGIQLPMRSVQLPMRNGVSPSVVSVPQGAANLLDFLAQRMPGISRSEWAERLAQGLVLHEDGQTALPHQSCQPGQRLYYYRHLADEPALPFQAHILFEDAHLLVADKPHFMPVTPSGRYVQQSLLVQLKRLTGCADLVPLHRIDRETAGLVLLGKRLQDRDAYHALFRDKDIHKTYHAVAAAPRDMALPAVYASRLVPGEPFFRTKEVAGPANSETRIRLLKTQGERALYQLEPVTGKRHQLRVHMNALGLPIEGDAFYPEVLRGPDAPEDFSQPLQLLAQSIAFTDPHTGQARVFESQLQLAL</sequence>
<dbReference type="SUPFAM" id="SSF55120">
    <property type="entry name" value="Pseudouridine synthase"/>
    <property type="match status" value="1"/>
</dbReference>
<dbReference type="OrthoDB" id="9785808at2"/>
<dbReference type="Proteomes" id="UP000250790">
    <property type="component" value="Unassembled WGS sequence"/>
</dbReference>